<dbReference type="InterPro" id="IPR005064">
    <property type="entry name" value="BUG"/>
</dbReference>
<dbReference type="EMBL" id="BAABFO010000004">
    <property type="protein sequence ID" value="GAA4326603.1"/>
    <property type="molecule type" value="Genomic_DNA"/>
</dbReference>
<feature type="chain" id="PRO_5046728073" evidence="2">
    <location>
        <begin position="32"/>
        <end position="330"/>
    </location>
</feature>
<name>A0ABP8GLV6_9BURK</name>
<dbReference type="InterPro" id="IPR006311">
    <property type="entry name" value="TAT_signal"/>
</dbReference>
<comment type="caution">
    <text evidence="3">The sequence shown here is derived from an EMBL/GenBank/DDBJ whole genome shotgun (WGS) entry which is preliminary data.</text>
</comment>
<dbReference type="Gene3D" id="3.40.190.150">
    <property type="entry name" value="Bordetella uptake gene, domain 1"/>
    <property type="match status" value="1"/>
</dbReference>
<proteinExistence type="inferred from homology"/>
<dbReference type="SUPFAM" id="SSF53850">
    <property type="entry name" value="Periplasmic binding protein-like II"/>
    <property type="match status" value="1"/>
</dbReference>
<dbReference type="PIRSF" id="PIRSF017082">
    <property type="entry name" value="YflP"/>
    <property type="match status" value="1"/>
</dbReference>
<dbReference type="Proteomes" id="UP001501671">
    <property type="component" value="Unassembled WGS sequence"/>
</dbReference>
<reference evidence="4" key="1">
    <citation type="journal article" date="2019" name="Int. J. Syst. Evol. Microbiol.">
        <title>The Global Catalogue of Microorganisms (GCM) 10K type strain sequencing project: providing services to taxonomists for standard genome sequencing and annotation.</title>
        <authorList>
            <consortium name="The Broad Institute Genomics Platform"/>
            <consortium name="The Broad Institute Genome Sequencing Center for Infectious Disease"/>
            <person name="Wu L."/>
            <person name="Ma J."/>
        </authorList>
    </citation>
    <scope>NUCLEOTIDE SEQUENCE [LARGE SCALE GENOMIC DNA]</scope>
    <source>
        <strain evidence="4">JCM 17666</strain>
    </source>
</reference>
<feature type="signal peptide" evidence="2">
    <location>
        <begin position="1"/>
        <end position="31"/>
    </location>
</feature>
<keyword evidence="4" id="KW-1185">Reference proteome</keyword>
<dbReference type="Pfam" id="PF03401">
    <property type="entry name" value="TctC"/>
    <property type="match status" value="1"/>
</dbReference>
<protein>
    <submittedName>
        <fullName evidence="3">Tripartite tricarboxylate transporter substrate binding protein</fullName>
    </submittedName>
</protein>
<organism evidence="3 4">
    <name type="scientific">Pigmentiphaga soli</name>
    <dbReference type="NCBI Taxonomy" id="1007095"/>
    <lineage>
        <taxon>Bacteria</taxon>
        <taxon>Pseudomonadati</taxon>
        <taxon>Pseudomonadota</taxon>
        <taxon>Betaproteobacteria</taxon>
        <taxon>Burkholderiales</taxon>
        <taxon>Alcaligenaceae</taxon>
        <taxon>Pigmentiphaga</taxon>
    </lineage>
</organism>
<evidence type="ECO:0000256" key="2">
    <source>
        <dbReference type="SAM" id="SignalP"/>
    </source>
</evidence>
<dbReference type="PANTHER" id="PTHR42928">
    <property type="entry name" value="TRICARBOXYLATE-BINDING PROTEIN"/>
    <property type="match status" value="1"/>
</dbReference>
<sequence>MSQNHFSRRDMLAALAALTAGPMLPAGAARAADPWPNKPIRWVVPYAAGGTSDLLVRDLAQRLGEKFGQPIVIDNKTGAGGNLGTDFVAKSAPDGYTWVLGNIGPMAVNTSLYASLPYDPIKDFAPISLLLTYPNLIVANPQSGPKSVADLLERAKKESVPYAGNGVGTSLHLTGELLAQTTGVRLTHVPYRGETPGLTDAMAGVVPMAITPIASGLPLVKAGKLRAVAVTSRERSPLLPDVPTVGETVPGFEVTGWVGILVPRDTPAPVVSKLADSFTEVMHLPAVENLVKNDMASFVPTLGPAYFADFIKSETEKWRKVVKGADLKAQ</sequence>
<evidence type="ECO:0000313" key="3">
    <source>
        <dbReference type="EMBL" id="GAA4326603.1"/>
    </source>
</evidence>
<evidence type="ECO:0000313" key="4">
    <source>
        <dbReference type="Proteomes" id="UP001501671"/>
    </source>
</evidence>
<dbReference type="CDD" id="cd13578">
    <property type="entry name" value="PBP2_Bug27"/>
    <property type="match status" value="1"/>
</dbReference>
<evidence type="ECO:0000256" key="1">
    <source>
        <dbReference type="ARBA" id="ARBA00006987"/>
    </source>
</evidence>
<dbReference type="RefSeq" id="WP_345247017.1">
    <property type="nucleotide sequence ID" value="NZ_BAABFO010000004.1"/>
</dbReference>
<dbReference type="PROSITE" id="PS51318">
    <property type="entry name" value="TAT"/>
    <property type="match status" value="1"/>
</dbReference>
<dbReference type="Gene3D" id="3.40.190.10">
    <property type="entry name" value="Periplasmic binding protein-like II"/>
    <property type="match status" value="1"/>
</dbReference>
<dbReference type="PANTHER" id="PTHR42928:SF5">
    <property type="entry name" value="BLR1237 PROTEIN"/>
    <property type="match status" value="1"/>
</dbReference>
<accession>A0ABP8GLV6</accession>
<gene>
    <name evidence="3" type="ORF">GCM10023144_10260</name>
</gene>
<keyword evidence="2" id="KW-0732">Signal</keyword>
<dbReference type="InterPro" id="IPR042100">
    <property type="entry name" value="Bug_dom1"/>
</dbReference>
<comment type="similarity">
    <text evidence="1">Belongs to the UPF0065 (bug) family.</text>
</comment>